<accession>A0ABV3FT70</accession>
<proteinExistence type="predicted"/>
<evidence type="ECO:0000313" key="1">
    <source>
        <dbReference type="EMBL" id="MEV0708470.1"/>
    </source>
</evidence>
<dbReference type="Pfam" id="PF13563">
    <property type="entry name" value="2_5_RNA_ligase2"/>
    <property type="match status" value="1"/>
</dbReference>
<dbReference type="RefSeq" id="WP_357783860.1">
    <property type="nucleotide sequence ID" value="NZ_JBFAKC010000005.1"/>
</dbReference>
<dbReference type="Gene3D" id="3.90.1140.10">
    <property type="entry name" value="Cyclic phosphodiesterase"/>
    <property type="match status" value="1"/>
</dbReference>
<evidence type="ECO:0000313" key="2">
    <source>
        <dbReference type="Proteomes" id="UP001551695"/>
    </source>
</evidence>
<comment type="caution">
    <text evidence="1">The sequence shown here is derived from an EMBL/GenBank/DDBJ whole genome shotgun (WGS) entry which is preliminary data.</text>
</comment>
<dbReference type="InterPro" id="IPR009097">
    <property type="entry name" value="Cyclic_Pdiesterase"/>
</dbReference>
<dbReference type="GO" id="GO:0016874">
    <property type="term" value="F:ligase activity"/>
    <property type="evidence" value="ECO:0007669"/>
    <property type="project" value="UniProtKB-KW"/>
</dbReference>
<reference evidence="1 2" key="1">
    <citation type="submission" date="2024-06" db="EMBL/GenBank/DDBJ databases">
        <title>The Natural Products Discovery Center: Release of the First 8490 Sequenced Strains for Exploring Actinobacteria Biosynthetic Diversity.</title>
        <authorList>
            <person name="Kalkreuter E."/>
            <person name="Kautsar S.A."/>
            <person name="Yang D."/>
            <person name="Bader C.D."/>
            <person name="Teijaro C.N."/>
            <person name="Fluegel L."/>
            <person name="Davis C.M."/>
            <person name="Simpson J.R."/>
            <person name="Lauterbach L."/>
            <person name="Steele A.D."/>
            <person name="Gui C."/>
            <person name="Meng S."/>
            <person name="Li G."/>
            <person name="Viehrig K."/>
            <person name="Ye F."/>
            <person name="Su P."/>
            <person name="Kiefer A.F."/>
            <person name="Nichols A."/>
            <person name="Cepeda A.J."/>
            <person name="Yan W."/>
            <person name="Fan B."/>
            <person name="Jiang Y."/>
            <person name="Adhikari A."/>
            <person name="Zheng C.-J."/>
            <person name="Schuster L."/>
            <person name="Cowan T.M."/>
            <person name="Smanski M.J."/>
            <person name="Chevrette M.G."/>
            <person name="De Carvalho L.P.S."/>
            <person name="Shen B."/>
        </authorList>
    </citation>
    <scope>NUCLEOTIDE SEQUENCE [LARGE SCALE GENOMIC DNA]</scope>
    <source>
        <strain evidence="1 2">NPDC050403</strain>
    </source>
</reference>
<dbReference type="SUPFAM" id="SSF55144">
    <property type="entry name" value="LigT-like"/>
    <property type="match status" value="1"/>
</dbReference>
<keyword evidence="2" id="KW-1185">Reference proteome</keyword>
<gene>
    <name evidence="1" type="ORF">AB0I48_12975</name>
</gene>
<keyword evidence="1" id="KW-0436">Ligase</keyword>
<protein>
    <submittedName>
        <fullName evidence="1">2'-5' RNA ligase family protein</fullName>
    </submittedName>
</protein>
<dbReference type="Proteomes" id="UP001551695">
    <property type="component" value="Unassembled WGS sequence"/>
</dbReference>
<sequence length="189" mass="20870">MIGHYWFLTFEHAPELHAVTKTCQQAIDPAYFDATPIDGLHLTLDRIAYDGASTPEQRASIAAAARDSCRDQAPFMLTFERLTNLRAAVGFVVSPVEHVRALRDKLRSATRSVLPNAQVKDSSSIPHVTIAYPIFEGMSERAVATAETVGAMHEGFDAVVSEAVMVELERRGNLYLWQVVARIPLRGYG</sequence>
<organism evidence="1 2">
    <name type="scientific">Nocardia aurea</name>
    <dbReference type="NCBI Taxonomy" id="2144174"/>
    <lineage>
        <taxon>Bacteria</taxon>
        <taxon>Bacillati</taxon>
        <taxon>Actinomycetota</taxon>
        <taxon>Actinomycetes</taxon>
        <taxon>Mycobacteriales</taxon>
        <taxon>Nocardiaceae</taxon>
        <taxon>Nocardia</taxon>
    </lineage>
</organism>
<dbReference type="EMBL" id="JBFAKC010000005">
    <property type="protein sequence ID" value="MEV0708470.1"/>
    <property type="molecule type" value="Genomic_DNA"/>
</dbReference>
<name>A0ABV3FT70_9NOCA</name>